<evidence type="ECO:0000313" key="2">
    <source>
        <dbReference type="Proteomes" id="UP000829398"/>
    </source>
</evidence>
<protein>
    <submittedName>
        <fullName evidence="1">Cyclase-like protein 2</fullName>
    </submittedName>
</protein>
<proteinExistence type="predicted"/>
<comment type="caution">
    <text evidence="1">The sequence shown here is derived from an EMBL/GenBank/DDBJ whole genome shotgun (WGS) entry which is preliminary data.</text>
</comment>
<evidence type="ECO:0000313" key="1">
    <source>
        <dbReference type="EMBL" id="KAH9681666.1"/>
    </source>
</evidence>
<dbReference type="Proteomes" id="UP000829398">
    <property type="component" value="Chromosome 9"/>
</dbReference>
<keyword evidence="2" id="KW-1185">Reference proteome</keyword>
<reference evidence="2" key="1">
    <citation type="journal article" date="2023" name="Hortic. Res.">
        <title>A chromosome-level phased genome enabling allele-level studies in sweet orange: a case study on citrus Huanglongbing tolerance.</title>
        <authorList>
            <person name="Wu B."/>
            <person name="Yu Q."/>
            <person name="Deng Z."/>
            <person name="Duan Y."/>
            <person name="Luo F."/>
            <person name="Gmitter F. Jr."/>
        </authorList>
    </citation>
    <scope>NUCLEOTIDE SEQUENCE [LARGE SCALE GENOMIC DNA]</scope>
    <source>
        <strain evidence="2">cv. Valencia</strain>
    </source>
</reference>
<accession>A0ACB8I5F1</accession>
<organism evidence="1 2">
    <name type="scientific">Citrus sinensis</name>
    <name type="common">Sweet orange</name>
    <name type="synonym">Citrus aurantium var. sinensis</name>
    <dbReference type="NCBI Taxonomy" id="2711"/>
    <lineage>
        <taxon>Eukaryota</taxon>
        <taxon>Viridiplantae</taxon>
        <taxon>Streptophyta</taxon>
        <taxon>Embryophyta</taxon>
        <taxon>Tracheophyta</taxon>
        <taxon>Spermatophyta</taxon>
        <taxon>Magnoliopsida</taxon>
        <taxon>eudicotyledons</taxon>
        <taxon>Gunneridae</taxon>
        <taxon>Pentapetalae</taxon>
        <taxon>rosids</taxon>
        <taxon>malvids</taxon>
        <taxon>Sapindales</taxon>
        <taxon>Rutaceae</taxon>
        <taxon>Aurantioideae</taxon>
        <taxon>Citrus</taxon>
    </lineage>
</organism>
<sequence length="281" mass="31464">MAKTTIIYLFLPLFFFFFFFFFFFSLTVAAANTAYPTIPGTEPTNGCIPPVERRPIRREVHGNGRIYDVTHRITNSMPTYVDHVDGVGEFLRLTESIKNGSLSNLSELRFSVHTGTHIDAPGHVFDHYYDAGFDVDAVDLEVLNGPGLLVDVPRDKNISAEVLKSLNIAKGVRRVLFRTLNTDRRLMYKTEFDTSYVGFTEDGARWLVENTEIKLVGTDYLPIAAFDDVLKGHYALLESTEIVVVEALKLDDVPAGIYSIHCLPLRVPGAEGAPTRCILIK</sequence>
<name>A0ACB8I5F1_CITSI</name>
<dbReference type="EMBL" id="CM039178">
    <property type="protein sequence ID" value="KAH9681666.1"/>
    <property type="molecule type" value="Genomic_DNA"/>
</dbReference>
<gene>
    <name evidence="1" type="ORF">KPL71_027054</name>
</gene>